<dbReference type="GO" id="GO:0006950">
    <property type="term" value="P:response to stress"/>
    <property type="evidence" value="ECO:0007669"/>
    <property type="project" value="TreeGrafter"/>
</dbReference>
<keyword evidence="3" id="KW-1185">Reference proteome</keyword>
<dbReference type="PRINTS" id="PR00598">
    <property type="entry name" value="HTHMARR"/>
</dbReference>
<accession>A0A1Q4V4S4</accession>
<dbReference type="Gene3D" id="1.10.10.10">
    <property type="entry name" value="Winged helix-like DNA-binding domain superfamily/Winged helix DNA-binding domain"/>
    <property type="match status" value="1"/>
</dbReference>
<dbReference type="STRING" id="1048205.AB852_22550"/>
<dbReference type="Proteomes" id="UP000186455">
    <property type="component" value="Unassembled WGS sequence"/>
</dbReference>
<proteinExistence type="predicted"/>
<protein>
    <submittedName>
        <fullName evidence="2">Transcriptional regulator</fullName>
    </submittedName>
</protein>
<dbReference type="GO" id="GO:0003700">
    <property type="term" value="F:DNA-binding transcription factor activity"/>
    <property type="evidence" value="ECO:0007669"/>
    <property type="project" value="InterPro"/>
</dbReference>
<dbReference type="EMBL" id="LFBV01000006">
    <property type="protein sequence ID" value="OKH92759.1"/>
    <property type="molecule type" value="Genomic_DNA"/>
</dbReference>
<dbReference type="PANTHER" id="PTHR33164">
    <property type="entry name" value="TRANSCRIPTIONAL REGULATOR, MARR FAMILY"/>
    <property type="match status" value="1"/>
</dbReference>
<dbReference type="PANTHER" id="PTHR33164:SF99">
    <property type="entry name" value="MARR FAMILY REGULATORY PROTEIN"/>
    <property type="match status" value="1"/>
</dbReference>
<dbReference type="SMART" id="SM00347">
    <property type="entry name" value="HTH_MARR"/>
    <property type="match status" value="1"/>
</dbReference>
<feature type="domain" description="HTH marR-type" evidence="1">
    <location>
        <begin position="1"/>
        <end position="139"/>
    </location>
</feature>
<name>A0A1Q4V4S4_9ACTN</name>
<dbReference type="AlphaFoldDB" id="A0A1Q4V4S4"/>
<reference evidence="2 3" key="1">
    <citation type="submission" date="2015-06" db="EMBL/GenBank/DDBJ databases">
        <title>Cloning and characterization of the uncialamcin biosynthetic gene cluster.</title>
        <authorList>
            <person name="Yan X."/>
            <person name="Huang T."/>
            <person name="Ge H."/>
            <person name="Shen B."/>
        </authorList>
    </citation>
    <scope>NUCLEOTIDE SEQUENCE [LARGE SCALE GENOMIC DNA]</scope>
    <source>
        <strain evidence="2 3">DCA2648</strain>
    </source>
</reference>
<evidence type="ECO:0000313" key="3">
    <source>
        <dbReference type="Proteomes" id="UP000186455"/>
    </source>
</evidence>
<organism evidence="2 3">
    <name type="scientific">Streptomyces uncialis</name>
    <dbReference type="NCBI Taxonomy" id="1048205"/>
    <lineage>
        <taxon>Bacteria</taxon>
        <taxon>Bacillati</taxon>
        <taxon>Actinomycetota</taxon>
        <taxon>Actinomycetes</taxon>
        <taxon>Kitasatosporales</taxon>
        <taxon>Streptomycetaceae</taxon>
        <taxon>Streptomyces</taxon>
    </lineage>
</organism>
<dbReference type="Pfam" id="PF12802">
    <property type="entry name" value="MarR_2"/>
    <property type="match status" value="1"/>
</dbReference>
<dbReference type="SUPFAM" id="SSF46785">
    <property type="entry name" value="Winged helix' DNA-binding domain"/>
    <property type="match status" value="1"/>
</dbReference>
<comment type="caution">
    <text evidence="2">The sequence shown here is derived from an EMBL/GenBank/DDBJ whole genome shotgun (WGS) entry which is preliminary data.</text>
</comment>
<dbReference type="InterPro" id="IPR036390">
    <property type="entry name" value="WH_DNA-bd_sf"/>
</dbReference>
<evidence type="ECO:0000313" key="2">
    <source>
        <dbReference type="EMBL" id="OKH92759.1"/>
    </source>
</evidence>
<dbReference type="PROSITE" id="PS50995">
    <property type="entry name" value="HTH_MARR_2"/>
    <property type="match status" value="1"/>
</dbReference>
<dbReference type="InterPro" id="IPR039422">
    <property type="entry name" value="MarR/SlyA-like"/>
</dbReference>
<dbReference type="InterPro" id="IPR000835">
    <property type="entry name" value="HTH_MarR-typ"/>
</dbReference>
<sequence>MSRPFKVGVWRTLMEVHNEVLREIERELADRHRLSVSEFDALVNIPLAGTRMKDLKHRIVLTASAVSRLCDRLSQRGLVTRTPVEEDQRGALIQLTDEGRKLLRAAVRTNAEVVERMFADRLTPDELRMLGGVLGRLRSGEGPEACDTEV</sequence>
<evidence type="ECO:0000259" key="1">
    <source>
        <dbReference type="PROSITE" id="PS50995"/>
    </source>
</evidence>
<dbReference type="InterPro" id="IPR036388">
    <property type="entry name" value="WH-like_DNA-bd_sf"/>
</dbReference>
<gene>
    <name evidence="2" type="ORF">AB852_22550</name>
</gene>